<dbReference type="EMBL" id="SHKW01000001">
    <property type="protein sequence ID" value="RZU42812.1"/>
    <property type="molecule type" value="Genomic_DNA"/>
</dbReference>
<feature type="domain" description="NIPSNAP" evidence="2">
    <location>
        <begin position="156"/>
        <end position="260"/>
    </location>
</feature>
<dbReference type="OrthoDB" id="113248at2"/>
<dbReference type="Pfam" id="PF07978">
    <property type="entry name" value="NIPSNAP"/>
    <property type="match status" value="1"/>
</dbReference>
<evidence type="ECO:0000256" key="1">
    <source>
        <dbReference type="SAM" id="SignalP"/>
    </source>
</evidence>
<feature type="chain" id="PRO_5020723314" evidence="1">
    <location>
        <begin position="25"/>
        <end position="261"/>
    </location>
</feature>
<evidence type="ECO:0000313" key="3">
    <source>
        <dbReference type="EMBL" id="RZU42812.1"/>
    </source>
</evidence>
<dbReference type="InterPro" id="IPR012577">
    <property type="entry name" value="NIPSNAP"/>
</dbReference>
<gene>
    <name evidence="3" type="ORF">BDD14_4408</name>
</gene>
<evidence type="ECO:0000259" key="2">
    <source>
        <dbReference type="Pfam" id="PF07978"/>
    </source>
</evidence>
<dbReference type="Proteomes" id="UP000292958">
    <property type="component" value="Unassembled WGS sequence"/>
</dbReference>
<keyword evidence="4" id="KW-1185">Reference proteome</keyword>
<dbReference type="RefSeq" id="WP_130420901.1">
    <property type="nucleotide sequence ID" value="NZ_SHKW01000001.1"/>
</dbReference>
<dbReference type="InterPro" id="IPR011008">
    <property type="entry name" value="Dimeric_a/b-barrel"/>
</dbReference>
<protein>
    <submittedName>
        <fullName evidence="3">NIPSNAP protein</fullName>
    </submittedName>
</protein>
<dbReference type="AlphaFoldDB" id="A0A4Q7YXX1"/>
<comment type="caution">
    <text evidence="3">The sequence shown here is derived from an EMBL/GenBank/DDBJ whole genome shotgun (WGS) entry which is preliminary data.</text>
</comment>
<evidence type="ECO:0000313" key="4">
    <source>
        <dbReference type="Proteomes" id="UP000292958"/>
    </source>
</evidence>
<feature type="signal peptide" evidence="1">
    <location>
        <begin position="1"/>
        <end position="24"/>
    </location>
</feature>
<sequence>MQRRNFLKSALATSAATLASSASAQAPASSAREYYQLRKYTLRSGPQGKLSDQFFSSALIPALNRLGLNSIGAFKVQFGPQTPTTYILIPGTKLETVVDVDLILAKDAEFLKAAEPFWTAPAKEPPFQRIESTLLKAFEGYPKLTVPAKASKRIFQLRTYESATPLDHIRKVEMFHHGEFEFFRRSGCDNVFFADGLVGPNLPKLTYMLAFPDLDALDAGWARFNADPDWKKLGADPRYNFEPTVSNVDNLILTPAPYSQI</sequence>
<organism evidence="3 4">
    <name type="scientific">Edaphobacter modestus</name>
    <dbReference type="NCBI Taxonomy" id="388466"/>
    <lineage>
        <taxon>Bacteria</taxon>
        <taxon>Pseudomonadati</taxon>
        <taxon>Acidobacteriota</taxon>
        <taxon>Terriglobia</taxon>
        <taxon>Terriglobales</taxon>
        <taxon>Acidobacteriaceae</taxon>
        <taxon>Edaphobacter</taxon>
    </lineage>
</organism>
<dbReference type="Gene3D" id="3.30.70.100">
    <property type="match status" value="2"/>
</dbReference>
<name>A0A4Q7YXX1_9BACT</name>
<dbReference type="PROSITE" id="PS51318">
    <property type="entry name" value="TAT"/>
    <property type="match status" value="1"/>
</dbReference>
<dbReference type="SUPFAM" id="SSF54909">
    <property type="entry name" value="Dimeric alpha+beta barrel"/>
    <property type="match status" value="1"/>
</dbReference>
<accession>A0A4Q7YXX1</accession>
<proteinExistence type="predicted"/>
<reference evidence="3 4" key="1">
    <citation type="submission" date="2019-02" db="EMBL/GenBank/DDBJ databases">
        <title>Genomic Encyclopedia of Archaeal and Bacterial Type Strains, Phase II (KMG-II): from individual species to whole genera.</title>
        <authorList>
            <person name="Goeker M."/>
        </authorList>
    </citation>
    <scope>NUCLEOTIDE SEQUENCE [LARGE SCALE GENOMIC DNA]</scope>
    <source>
        <strain evidence="3 4">DSM 18101</strain>
    </source>
</reference>
<keyword evidence="1" id="KW-0732">Signal</keyword>
<dbReference type="InterPro" id="IPR006311">
    <property type="entry name" value="TAT_signal"/>
</dbReference>